<comment type="caution">
    <text evidence="2">The sequence shown here is derived from an EMBL/GenBank/DDBJ whole genome shotgun (WGS) entry which is preliminary data.</text>
</comment>
<accession>T0Z5L2</accession>
<dbReference type="GO" id="GO:0016874">
    <property type="term" value="F:ligase activity"/>
    <property type="evidence" value="ECO:0007669"/>
    <property type="project" value="UniProtKB-KW"/>
</dbReference>
<evidence type="ECO:0000313" key="2">
    <source>
        <dbReference type="EMBL" id="EQD40333.1"/>
    </source>
</evidence>
<dbReference type="AlphaFoldDB" id="T0Z5L2"/>
<dbReference type="InterPro" id="IPR050237">
    <property type="entry name" value="ATP-dep_AMP-bd_enzyme"/>
</dbReference>
<dbReference type="PANTHER" id="PTHR43767:SF1">
    <property type="entry name" value="NONRIBOSOMAL PEPTIDE SYNTHASE PES1 (EUROFUNG)-RELATED"/>
    <property type="match status" value="1"/>
</dbReference>
<organism evidence="2">
    <name type="scientific">mine drainage metagenome</name>
    <dbReference type="NCBI Taxonomy" id="410659"/>
    <lineage>
        <taxon>unclassified sequences</taxon>
        <taxon>metagenomes</taxon>
        <taxon>ecological metagenomes</taxon>
    </lineage>
</organism>
<dbReference type="Gene3D" id="3.40.50.12780">
    <property type="entry name" value="N-terminal domain of ligase-like"/>
    <property type="match status" value="1"/>
</dbReference>
<dbReference type="PANTHER" id="PTHR43767">
    <property type="entry name" value="LONG-CHAIN-FATTY-ACID--COA LIGASE"/>
    <property type="match status" value="1"/>
</dbReference>
<evidence type="ECO:0000259" key="1">
    <source>
        <dbReference type="PROSITE" id="PS50075"/>
    </source>
</evidence>
<name>T0Z5L2_9ZZZZ</name>
<feature type="non-terminal residue" evidence="2">
    <location>
        <position position="219"/>
    </location>
</feature>
<dbReference type="Gene3D" id="1.10.1200.10">
    <property type="entry name" value="ACP-like"/>
    <property type="match status" value="1"/>
</dbReference>
<dbReference type="Pfam" id="PF00501">
    <property type="entry name" value="AMP-binding"/>
    <property type="match status" value="1"/>
</dbReference>
<dbReference type="InterPro" id="IPR009081">
    <property type="entry name" value="PP-bd_ACP"/>
</dbReference>
<dbReference type="SUPFAM" id="SSF56801">
    <property type="entry name" value="Acetyl-CoA synthetase-like"/>
    <property type="match status" value="1"/>
</dbReference>
<dbReference type="PROSITE" id="PS50075">
    <property type="entry name" value="CARRIER"/>
    <property type="match status" value="1"/>
</dbReference>
<sequence length="219" mass="22995">MSSSAPALEPIQRVVEDAVGTLYEELHHTRPPAPLGPRSRLDADLGFDSLVRAELLTRLERRLNVEIPEDALASVDTIADLVRAAASAPKAPANSGREARLVAAAASRPADHGAGGRPDSAATLLEVLEWRAARDPQATHAIVLRDGTPQVVGYAQLLERAQAVASVLRGLGLARGAGVALMLPTSADYLYALFGVLLAGAVPVPLYPPAHRAQLAEHV</sequence>
<reference evidence="2" key="1">
    <citation type="submission" date="2013-08" db="EMBL/GenBank/DDBJ databases">
        <authorList>
            <person name="Mendez C."/>
            <person name="Richter M."/>
            <person name="Ferrer M."/>
            <person name="Sanchez J."/>
        </authorList>
    </citation>
    <scope>NUCLEOTIDE SEQUENCE</scope>
</reference>
<feature type="domain" description="Carrier" evidence="1">
    <location>
        <begin position="5"/>
        <end position="89"/>
    </location>
</feature>
<gene>
    <name evidence="2" type="ORF">B1A_16480</name>
</gene>
<reference evidence="2" key="2">
    <citation type="journal article" date="2014" name="ISME J.">
        <title>Microbial stratification in low pH oxic and suboxic macroscopic growths along an acid mine drainage.</title>
        <authorList>
            <person name="Mendez-Garcia C."/>
            <person name="Mesa V."/>
            <person name="Sprenger R.R."/>
            <person name="Richter M."/>
            <person name="Diez M.S."/>
            <person name="Solano J."/>
            <person name="Bargiela R."/>
            <person name="Golyshina O.V."/>
            <person name="Manteca A."/>
            <person name="Ramos J.L."/>
            <person name="Gallego J.R."/>
            <person name="Llorente I."/>
            <person name="Martins Dos Santos V.A."/>
            <person name="Jensen O.N."/>
            <person name="Pelaez A.I."/>
            <person name="Sanchez J."/>
            <person name="Ferrer M."/>
        </authorList>
    </citation>
    <scope>NUCLEOTIDE SEQUENCE</scope>
</reference>
<proteinExistence type="predicted"/>
<dbReference type="Pfam" id="PF00550">
    <property type="entry name" value="PP-binding"/>
    <property type="match status" value="1"/>
</dbReference>
<dbReference type="SUPFAM" id="SSF47336">
    <property type="entry name" value="ACP-like"/>
    <property type="match status" value="1"/>
</dbReference>
<dbReference type="InterPro" id="IPR036736">
    <property type="entry name" value="ACP-like_sf"/>
</dbReference>
<dbReference type="InterPro" id="IPR000873">
    <property type="entry name" value="AMP-dep_synth/lig_dom"/>
</dbReference>
<dbReference type="EMBL" id="AUZX01012118">
    <property type="protein sequence ID" value="EQD40333.1"/>
    <property type="molecule type" value="Genomic_DNA"/>
</dbReference>
<dbReference type="InterPro" id="IPR042099">
    <property type="entry name" value="ANL_N_sf"/>
</dbReference>
<keyword evidence="2" id="KW-0436">Ligase</keyword>
<protein>
    <submittedName>
        <fullName evidence="2">AMP-dependent synthetase and ligase domain protein</fullName>
    </submittedName>
</protein>